<gene>
    <name evidence="2" type="ORF">IV203_035618</name>
</gene>
<dbReference type="OrthoDB" id="207296at2759"/>
<feature type="region of interest" description="Disordered" evidence="1">
    <location>
        <begin position="2225"/>
        <end position="2278"/>
    </location>
</feature>
<accession>A0A9K3LF07</accession>
<feature type="compositionally biased region" description="Basic and acidic residues" evidence="1">
    <location>
        <begin position="2413"/>
        <end position="2425"/>
    </location>
</feature>
<dbReference type="Proteomes" id="UP000693970">
    <property type="component" value="Unassembled WGS sequence"/>
</dbReference>
<feature type="region of interest" description="Disordered" evidence="1">
    <location>
        <begin position="1088"/>
        <end position="1108"/>
    </location>
</feature>
<name>A0A9K3LF07_9STRA</name>
<evidence type="ECO:0000256" key="1">
    <source>
        <dbReference type="SAM" id="MobiDB-lite"/>
    </source>
</evidence>
<organism evidence="2 3">
    <name type="scientific">Nitzschia inconspicua</name>
    <dbReference type="NCBI Taxonomy" id="303405"/>
    <lineage>
        <taxon>Eukaryota</taxon>
        <taxon>Sar</taxon>
        <taxon>Stramenopiles</taxon>
        <taxon>Ochrophyta</taxon>
        <taxon>Bacillariophyta</taxon>
        <taxon>Bacillariophyceae</taxon>
        <taxon>Bacillariophycidae</taxon>
        <taxon>Bacillariales</taxon>
        <taxon>Bacillariaceae</taxon>
        <taxon>Nitzschia</taxon>
    </lineage>
</organism>
<reference evidence="2" key="1">
    <citation type="journal article" date="2021" name="Sci. Rep.">
        <title>Diploid genomic architecture of Nitzschia inconspicua, an elite biomass production diatom.</title>
        <authorList>
            <person name="Oliver A."/>
            <person name="Podell S."/>
            <person name="Pinowska A."/>
            <person name="Traller J.C."/>
            <person name="Smith S.R."/>
            <person name="McClure R."/>
            <person name="Beliaev A."/>
            <person name="Bohutskyi P."/>
            <person name="Hill E.A."/>
            <person name="Rabines A."/>
            <person name="Zheng H."/>
            <person name="Allen L.Z."/>
            <person name="Kuo A."/>
            <person name="Grigoriev I.V."/>
            <person name="Allen A.E."/>
            <person name="Hazlebeck D."/>
            <person name="Allen E.E."/>
        </authorList>
    </citation>
    <scope>NUCLEOTIDE SEQUENCE</scope>
    <source>
        <strain evidence="2">Hildebrandi</strain>
    </source>
</reference>
<keyword evidence="3" id="KW-1185">Reference proteome</keyword>
<evidence type="ECO:0000313" key="3">
    <source>
        <dbReference type="Proteomes" id="UP000693970"/>
    </source>
</evidence>
<feature type="compositionally biased region" description="Basic and acidic residues" evidence="1">
    <location>
        <begin position="2351"/>
        <end position="2367"/>
    </location>
</feature>
<sequence length="2726" mass="297380">MRRLMAAVAWPVVLLVYFLVMSAVVVIAKKDQKVKLKVDIRKETLVGAPSCQHTFTQIELLNLHPTAPIMIHSIQTTPEETILTKSESGASDGRKWEDHSIPQQIHVSKLPSGSVSLGPGQVAIVPVTFLPRFPNLEEDEQAEQRRKLRNNRDDDDDDDKNRNSCSNAPVGDNYTLEDDDGDDGQSPPPISITALHDLVDLVGDKRILRTIDNRRLLSHSLDPSYRRRNNLDPSSLPEICEFEVRTTVVVDTSRGVVKLPITASSLRDNLYQIPDTILFHHPSFESDTNNCGATGKMDTTKDTSTGPLNNLKPRRSLTSLYSMDRVVILDTLHANDHQVVKDGASSTAGSKLRMERECYDLYLSNPMPDRELQIVEALISKPDYLSIKFDPGRVTGVPDSNLLVRSNASQVIRQWSQEGPLYLPPDSDDNYILTICTAFPGEIERDQGSETYLDEMTKWIDNGNQDGNLGFLQIRTDGETLFIGLEHSSDVPYLSLRNSSVTVDLETNVSGGDTMNSLSASTSLSTTATTSSSSLLKPVPDHVDFGIISPSSQPRHVDISLQNKSPVPIRVMRISASLHSDNEFLTANEMETLGLMVYVTVASDDGQHDGTRKLDSLVIGPATSLENALTLSCSVDSDRFLRGAKKDVYILNGTVIIRGTMDTELSYNEWLTATMLNPYRDDHLMIEFPFTVSILNGRIEAIIEGSSHPQPELFGFKTWDLSGQSVSHLYFPMNQHVALQDLDGGARSQVFLGSNQIRHDIRILSNNAIPLLLDQAVIDDHDEQSAGTKSLCQRFNVSTVKFVEESGLYPGFSELGLLELTYKFGKTRKSPMLFEGDSSGIIQCMLKISTRPVEAGSLNLPLWIFPGHLEVPSMFSPQQETLSSSSVVSNARSGFTSLLDWCRSSTIGMTFLELLRARSEDKKGSKSDSTLLSTYIKRITPQLLISAPKFLPIVLHAGAVDHGEVAKTSLYLTNRNPIPISVSINVGELEGSEILLSREGSLSGGDGNSLWDYLPDQGSGDIVEKGIFEGHPVDGIIEFFLSNRKAQDFLSGFSFRDSISPHNPSLEWSVHFRTLYEFHSRASFHRAPFEESPNADNTSENGATVRPSEYDFRGNKDVELSNPAEGALIMASDRKLVKTLNKVAGPISGASSIEILVPPGSEARFLVQIRAPRKEDLDSDISQLLGTGLVLSTSLGDVMPIFATFEALQGQLQATGNLQNPYADDAFEFGPPILRYSNISVISLPPQLDWNPEPNSHDIAWEDSDPINIPPYEHLSKDTGNVASLVAMEGQRGQSGIPLYLKSTFTRNMRLIKLESCNPWFLVNPVTAQSEAEHEKYGNDGVLVGYLRAKVDCSDPDSSMLNVPSYYQCLYNWLMNRLTLQPEGCGLGLLSDAGIDLRRIENIKIALRHGLMAWPDVYNVNETWKGLAVDFRHDNIVRNLAHVKTGRSRNEGVIADKVFYITLLKAIEVSTKYGYNWLSTSLTATVEYDSSANSSEVGQNIEQKQNLTLPIRNLALKSTISPPRLFRPKSNAVASHQFPPTAVSDVSESYIPLYNPTNVPVTVRIRVPNVAALNSKPSDDERILLGNSGGTFIPAPYVQDGKYSSVSNQTSHNSWWEGEGAFFLLDPSGDMIRSRHNITIRTGAGGIVHLVNPSLDAHVGVLARCGRRCGLRDDKEQAGDHSIAYSPIGASAAAGITLMGRLRNSSPHANIAAEPEPKLLAGGISVPGTSGPSAFAVPYSSLDDVVIPPFGHGHVGPIFFRPPGSFKGIGCSVARRSGAKLVGLENDLCKANTFESLIYLENSMTGLEYVVLQGRSLSERVIFVDSLSPGEKDVFATIENHHGKPTLSFASKSDLTTAPGQRTAVVKEVILQNDGDTVVEVAFVGIEGQVVGGSSSRSCSAGNFELRGCLCSSENEGYSLQPGQNESIFVEYRQDCSRRVEYANLVAVIRSEPLTQTSATGDLFQFRFKRQERAFSTKEVKLQLSFTMDDALFASCAQASSSATGGANGSLIFHMCLLLTSVVLLCFALRARFYAMRGLVRKISTHLTYDQAKKAALRRNRSHWNAAFRCLARADPSSAELQGLGREQVRQVVSGLYKARRVTPPSSLNSISTVVQERRVLASSVARKRTEKNAVGGNERIRTLSDAIFQDTVTSDVMSIRRHLPTGIVWRTAFSRGILNETSTSAISFDLKTKALQKQRDFSDYNFIVSSNIDYQQSATQLEENESANGGTKIKHEHTVRSKGKVRPAEKPVIEGQSIEPDTGESLSVVSTSESEGTIPVKVNKNTVFESNNLMVDEGGKDTGKESGSIVSPPTKTQKDRVGLLSKASLNLPGNRSPARIETVFDNEPETSNRQKKEDKSHKESKPIPEVSDTGDSVYAFTRIDPSINEPPKRTPYKISKSGNGKSKPRMQKSMEVRSTDEGVKIKSNGKRSPPASSSPNSIRPPPGLTPPPGFGGSPSNALLAKATGRDITIDASIDNLASLESMLDAALSKQAEAELQAELAASPAVLPFSSTRSNIGSGDIFFPRNLNEELAHPSMLLGTENQFCLAPPAGSPLATLDCEALPVATNPANAFQSQDVSAPALLNEESQNGFDVMDFLDSILNEGGPLEDSEEPSVPNALLGSIGNSTPVLANPWASENRSRASAYGIAFNEDDDSISNDSTSSQKIEGISEEYDSAARLGSSIPLLTPAAILNATGDSKEDENGTSVAISFFSDLVDEQDVY</sequence>
<evidence type="ECO:0000313" key="2">
    <source>
        <dbReference type="EMBL" id="KAG7360519.1"/>
    </source>
</evidence>
<feature type="region of interest" description="Disordered" evidence="1">
    <location>
        <begin position="135"/>
        <end position="191"/>
    </location>
</feature>
<feature type="region of interest" description="Disordered" evidence="1">
    <location>
        <begin position="2295"/>
        <end position="2462"/>
    </location>
</feature>
<dbReference type="EMBL" id="JAGRRH010000013">
    <property type="protein sequence ID" value="KAG7360519.1"/>
    <property type="molecule type" value="Genomic_DNA"/>
</dbReference>
<reference evidence="2" key="2">
    <citation type="submission" date="2021-04" db="EMBL/GenBank/DDBJ databases">
        <authorList>
            <person name="Podell S."/>
        </authorList>
    </citation>
    <scope>NUCLEOTIDE SEQUENCE</scope>
    <source>
        <strain evidence="2">Hildebrandi</strain>
    </source>
</reference>
<proteinExistence type="predicted"/>
<comment type="caution">
    <text evidence="2">The sequence shown here is derived from an EMBL/GenBank/DDBJ whole genome shotgun (WGS) entry which is preliminary data.</text>
</comment>
<feature type="compositionally biased region" description="Pro residues" evidence="1">
    <location>
        <begin position="2443"/>
        <end position="2454"/>
    </location>
</feature>
<feature type="compositionally biased region" description="Basic residues" evidence="1">
    <location>
        <begin position="2233"/>
        <end position="2246"/>
    </location>
</feature>
<feature type="compositionally biased region" description="Low complexity" evidence="1">
    <location>
        <begin position="2264"/>
        <end position="2278"/>
    </location>
</feature>
<protein>
    <submittedName>
        <fullName evidence="2">Uncharacterized protein</fullName>
    </submittedName>
</protein>